<keyword evidence="4" id="KW-0418">Kinase</keyword>
<feature type="domain" description="N-acetyltransferase" evidence="6">
    <location>
        <begin position="253"/>
        <end position="408"/>
    </location>
</feature>
<dbReference type="PANTHER" id="PTHR23342:SF0">
    <property type="entry name" value="N-ACETYLGLUTAMATE SYNTHASE, MITOCHONDRIAL"/>
    <property type="match status" value="1"/>
</dbReference>
<keyword evidence="8" id="KW-1185">Reference proteome</keyword>
<comment type="pathway">
    <text evidence="1">Amino-acid biosynthesis; L-arginine biosynthesis.</text>
</comment>
<dbReference type="PROSITE" id="PS51731">
    <property type="entry name" value="GNAT_NAGS"/>
    <property type="match status" value="1"/>
</dbReference>
<evidence type="ECO:0000256" key="2">
    <source>
        <dbReference type="ARBA" id="ARBA00022679"/>
    </source>
</evidence>
<dbReference type="EMBL" id="KZ995916">
    <property type="protein sequence ID" value="RKO89736.1"/>
    <property type="molecule type" value="Genomic_DNA"/>
</dbReference>
<dbReference type="Pfam" id="PF04768">
    <property type="entry name" value="NAT"/>
    <property type="match status" value="1"/>
</dbReference>
<evidence type="ECO:0000256" key="5">
    <source>
        <dbReference type="ARBA" id="ARBA00022840"/>
    </source>
</evidence>
<dbReference type="NCBIfam" id="TIGR00761">
    <property type="entry name" value="argB"/>
    <property type="match status" value="1"/>
</dbReference>
<evidence type="ECO:0000256" key="4">
    <source>
        <dbReference type="ARBA" id="ARBA00022777"/>
    </source>
</evidence>
<dbReference type="PANTHER" id="PTHR23342">
    <property type="entry name" value="N-ACETYLGLUTAMATE SYNTHASE"/>
    <property type="match status" value="1"/>
</dbReference>
<dbReference type="InterPro" id="IPR011242">
    <property type="entry name" value="ArgB_GNAT"/>
</dbReference>
<dbReference type="GO" id="GO:0006526">
    <property type="term" value="P:L-arginine biosynthetic process"/>
    <property type="evidence" value="ECO:0007669"/>
    <property type="project" value="UniProtKB-UniPathway"/>
</dbReference>
<accession>A0A4P9WGV0</accession>
<evidence type="ECO:0000313" key="7">
    <source>
        <dbReference type="EMBL" id="RKO89736.1"/>
    </source>
</evidence>
<gene>
    <name evidence="7" type="ORF">BDK51DRAFT_29244</name>
</gene>
<reference evidence="8" key="1">
    <citation type="journal article" date="2018" name="Nat. Microbiol.">
        <title>Leveraging single-cell genomics to expand the fungal tree of life.</title>
        <authorList>
            <person name="Ahrendt S.R."/>
            <person name="Quandt C.A."/>
            <person name="Ciobanu D."/>
            <person name="Clum A."/>
            <person name="Salamov A."/>
            <person name="Andreopoulos B."/>
            <person name="Cheng J.F."/>
            <person name="Woyke T."/>
            <person name="Pelin A."/>
            <person name="Henrissat B."/>
            <person name="Reynolds N.K."/>
            <person name="Benny G.L."/>
            <person name="Smith M.E."/>
            <person name="James T.Y."/>
            <person name="Grigoriev I.V."/>
        </authorList>
    </citation>
    <scope>NUCLEOTIDE SEQUENCE [LARGE SCALE GENOMIC DNA]</scope>
</reference>
<dbReference type="GO" id="GO:0005759">
    <property type="term" value="C:mitochondrial matrix"/>
    <property type="evidence" value="ECO:0007669"/>
    <property type="project" value="TreeGrafter"/>
</dbReference>
<dbReference type="OrthoDB" id="438291at2759"/>
<dbReference type="InterPro" id="IPR036393">
    <property type="entry name" value="AceGlu_kinase-like_sf"/>
</dbReference>
<evidence type="ECO:0000256" key="1">
    <source>
        <dbReference type="ARBA" id="ARBA00004730"/>
    </source>
</evidence>
<dbReference type="UniPathway" id="UPA00068">
    <property type="reaction ID" value="UER00107"/>
</dbReference>
<keyword evidence="5" id="KW-0067">ATP-binding</keyword>
<dbReference type="AlphaFoldDB" id="A0A4P9WGV0"/>
<dbReference type="InterPro" id="IPR004662">
    <property type="entry name" value="AcgluKinase_fam"/>
</dbReference>
<evidence type="ECO:0000256" key="3">
    <source>
        <dbReference type="ARBA" id="ARBA00022741"/>
    </source>
</evidence>
<dbReference type="Gene3D" id="3.40.630.30">
    <property type="match status" value="1"/>
</dbReference>
<keyword evidence="2" id="KW-0808">Transferase</keyword>
<dbReference type="GO" id="GO:0005524">
    <property type="term" value="F:ATP binding"/>
    <property type="evidence" value="ECO:0007669"/>
    <property type="project" value="UniProtKB-KW"/>
</dbReference>
<dbReference type="GO" id="GO:0003942">
    <property type="term" value="F:N-acetyl-gamma-glutamyl-phosphate reductase activity"/>
    <property type="evidence" value="ECO:0007669"/>
    <property type="project" value="TreeGrafter"/>
</dbReference>
<sequence length="426" mass="47226">MTPPCSLALPLAGVLETLVKLLYNIGFRKEVEHCLREFSAVEWHQFAVIKVGGAVLADELDTLASSLAFLNRVGLYSIVVHGAGPQLHGLLEEADIEAQYHDGIRITDPATLGIARRVFQDENLKLVEDLEKVGTRARPMNGGVFEAEYLDRDRYQYVGKIVRVNKELVESCIRAGALLILTSLAETRDGQILNINADVAAGELARVLEPLKIVYLNKKGGLLHGKTKKKIDDINLDELFTHSGAGTIIRRGHRVVKVEDFSKIDADKLRLLLQENDPAIVSGAPSVTSYLPSLRDRKVQIYTDAELDIFAVIAPAGKGGIPFLEKLIATKTAVLSNLTDNVWQMIRRDFPSLAWVAPKEDSNMAWYLERADGSFTSGDKTLLWYGVEDLNSVEEFVLKGKLRHAIQRALDRLDLEALAFFADVFP</sequence>
<dbReference type="InterPro" id="IPR006855">
    <property type="entry name" value="Vertebrate-like_GNAT_dom"/>
</dbReference>
<organism evidence="7 8">
    <name type="scientific">Blyttiomyces helicus</name>
    <dbReference type="NCBI Taxonomy" id="388810"/>
    <lineage>
        <taxon>Eukaryota</taxon>
        <taxon>Fungi</taxon>
        <taxon>Fungi incertae sedis</taxon>
        <taxon>Chytridiomycota</taxon>
        <taxon>Chytridiomycota incertae sedis</taxon>
        <taxon>Chytridiomycetes</taxon>
        <taxon>Chytridiomycetes incertae sedis</taxon>
        <taxon>Blyttiomyces</taxon>
    </lineage>
</organism>
<proteinExistence type="predicted"/>
<evidence type="ECO:0000313" key="8">
    <source>
        <dbReference type="Proteomes" id="UP000269721"/>
    </source>
</evidence>
<protein>
    <recommendedName>
        <fullName evidence="6">N-acetyltransferase domain-containing protein</fullName>
    </recommendedName>
</protein>
<dbReference type="Proteomes" id="UP000269721">
    <property type="component" value="Unassembled WGS sequence"/>
</dbReference>
<dbReference type="PIRSF" id="PIRSF036441">
    <property type="entry name" value="NAGK_DUF619"/>
    <property type="match status" value="1"/>
</dbReference>
<dbReference type="SUPFAM" id="SSF53633">
    <property type="entry name" value="Carbamate kinase-like"/>
    <property type="match status" value="1"/>
</dbReference>
<evidence type="ECO:0000259" key="6">
    <source>
        <dbReference type="PROSITE" id="PS51731"/>
    </source>
</evidence>
<keyword evidence="3" id="KW-0547">Nucleotide-binding</keyword>
<dbReference type="GO" id="GO:0003991">
    <property type="term" value="F:acetylglutamate kinase activity"/>
    <property type="evidence" value="ECO:0007669"/>
    <property type="project" value="InterPro"/>
</dbReference>
<dbReference type="Gene3D" id="3.40.1160.10">
    <property type="entry name" value="Acetylglutamate kinase-like"/>
    <property type="match status" value="1"/>
</dbReference>
<name>A0A4P9WGV0_9FUNG</name>